<sequence length="31" mass="3451">MPWRPAKPAPRNTRSAPLTTNAPHLKVDDVL</sequence>
<reference evidence="2 3" key="1">
    <citation type="submission" date="2015-02" db="EMBL/GenBank/DDBJ databases">
        <title>Whole genome sequencing of multiple isolates of three species of pepper and tomato-infecting xanthomonads reveals genetic diversity in field strains and pinpoints effectors responsible for host specificity.</title>
        <authorList>
            <person name="Schwartz A."/>
            <person name="Dahlbeck D."/>
            <person name="Staskawicz B."/>
            <person name="Bart R."/>
            <person name="Potnis N."/>
            <person name="Minsavage G."/>
            <person name="Timilsina S."/>
            <person name="Goss E."/>
            <person name="Jones J."/>
            <person name="Vallad G."/>
            <person name="Barak J."/>
            <person name="Miller S."/>
            <person name="Ritchie D."/>
            <person name="Martins J.Jr."/>
            <person name="Patane J.S."/>
            <person name="Setubal J.C."/>
        </authorList>
    </citation>
    <scope>NUCLEOTIDE SEQUENCE [LARGE SCALE GENOMIC DNA]</scope>
    <source>
        <strain evidence="2 3">Xp3-15</strain>
    </source>
</reference>
<comment type="caution">
    <text evidence="2">The sequence shown here is derived from an EMBL/GenBank/DDBJ whole genome shotgun (WGS) entry which is preliminary data.</text>
</comment>
<keyword evidence="3" id="KW-1185">Reference proteome</keyword>
<organism evidence="2 3">
    <name type="scientific">Xanthomonas perforans</name>
    <dbReference type="NCBI Taxonomy" id="442694"/>
    <lineage>
        <taxon>Bacteria</taxon>
        <taxon>Pseudomonadati</taxon>
        <taxon>Pseudomonadota</taxon>
        <taxon>Gammaproteobacteria</taxon>
        <taxon>Lysobacterales</taxon>
        <taxon>Lysobacteraceae</taxon>
        <taxon>Xanthomonas</taxon>
    </lineage>
</organism>
<protein>
    <submittedName>
        <fullName evidence="2">Uncharacterized protein</fullName>
    </submittedName>
</protein>
<accession>A0ABR5EWA6</accession>
<gene>
    <name evidence="2" type="ORF">XP315_04475</name>
</gene>
<feature type="region of interest" description="Disordered" evidence="1">
    <location>
        <begin position="1"/>
        <end position="31"/>
    </location>
</feature>
<evidence type="ECO:0000313" key="2">
    <source>
        <dbReference type="EMBL" id="KLC08558.1"/>
    </source>
</evidence>
<dbReference type="Proteomes" id="UP000035369">
    <property type="component" value="Unassembled WGS sequence"/>
</dbReference>
<evidence type="ECO:0000313" key="3">
    <source>
        <dbReference type="Proteomes" id="UP000035369"/>
    </source>
</evidence>
<proteinExistence type="predicted"/>
<dbReference type="EMBL" id="JZUY01000034">
    <property type="protein sequence ID" value="KLC08558.1"/>
    <property type="molecule type" value="Genomic_DNA"/>
</dbReference>
<evidence type="ECO:0000256" key="1">
    <source>
        <dbReference type="SAM" id="MobiDB-lite"/>
    </source>
</evidence>
<feature type="compositionally biased region" description="Polar residues" evidence="1">
    <location>
        <begin position="12"/>
        <end position="22"/>
    </location>
</feature>
<name>A0ABR5EWA6_XANPE</name>